<evidence type="ECO:0000313" key="3">
    <source>
        <dbReference type="Proteomes" id="UP000623129"/>
    </source>
</evidence>
<keyword evidence="3" id="KW-1185">Reference proteome</keyword>
<sequence>MATSRLLSFTSTSSFVRQCLIGSPSLLFFMLLSVGLVRSGRELHGMVLKLGLAGDIYARNAMMAMYATGGYVMETSVLFDECVEFDVVSYNS</sequence>
<proteinExistence type="predicted"/>
<feature type="transmembrane region" description="Helical" evidence="1">
    <location>
        <begin position="15"/>
        <end position="37"/>
    </location>
</feature>
<organism evidence="2 3">
    <name type="scientific">Carex littledalei</name>
    <dbReference type="NCBI Taxonomy" id="544730"/>
    <lineage>
        <taxon>Eukaryota</taxon>
        <taxon>Viridiplantae</taxon>
        <taxon>Streptophyta</taxon>
        <taxon>Embryophyta</taxon>
        <taxon>Tracheophyta</taxon>
        <taxon>Spermatophyta</taxon>
        <taxon>Magnoliopsida</taxon>
        <taxon>Liliopsida</taxon>
        <taxon>Poales</taxon>
        <taxon>Cyperaceae</taxon>
        <taxon>Cyperoideae</taxon>
        <taxon>Cariceae</taxon>
        <taxon>Carex</taxon>
        <taxon>Carex subgen. Euthyceras</taxon>
    </lineage>
</organism>
<reference evidence="2" key="1">
    <citation type="submission" date="2020-01" db="EMBL/GenBank/DDBJ databases">
        <title>Genome sequence of Kobresia littledalei, the first chromosome-level genome in the family Cyperaceae.</title>
        <authorList>
            <person name="Qu G."/>
        </authorList>
    </citation>
    <scope>NUCLEOTIDE SEQUENCE</scope>
    <source>
        <strain evidence="2">C.B.Clarke</strain>
        <tissue evidence="2">Leaf</tissue>
    </source>
</reference>
<keyword evidence="1" id="KW-0472">Membrane</keyword>
<evidence type="ECO:0000313" key="2">
    <source>
        <dbReference type="EMBL" id="KAF3325283.1"/>
    </source>
</evidence>
<dbReference type="OrthoDB" id="185373at2759"/>
<dbReference type="Proteomes" id="UP000623129">
    <property type="component" value="Unassembled WGS sequence"/>
</dbReference>
<protein>
    <submittedName>
        <fullName evidence="2">Pentatricopeptide repeat-containing protein</fullName>
    </submittedName>
</protein>
<name>A0A833QU83_9POAL</name>
<keyword evidence="1" id="KW-1133">Transmembrane helix</keyword>
<dbReference type="AlphaFoldDB" id="A0A833QU83"/>
<gene>
    <name evidence="2" type="ORF">FCM35_KLT10354</name>
</gene>
<accession>A0A833QU83</accession>
<evidence type="ECO:0000256" key="1">
    <source>
        <dbReference type="SAM" id="Phobius"/>
    </source>
</evidence>
<comment type="caution">
    <text evidence="2">The sequence shown here is derived from an EMBL/GenBank/DDBJ whole genome shotgun (WGS) entry which is preliminary data.</text>
</comment>
<keyword evidence="1" id="KW-0812">Transmembrane</keyword>
<dbReference type="EMBL" id="SWLB01000020">
    <property type="protein sequence ID" value="KAF3325283.1"/>
    <property type="molecule type" value="Genomic_DNA"/>
</dbReference>